<dbReference type="EMBL" id="LGKP01000037">
    <property type="protein sequence ID" value="KPL80615.1"/>
    <property type="molecule type" value="Genomic_DNA"/>
</dbReference>
<feature type="transmembrane region" description="Helical" evidence="1">
    <location>
        <begin position="136"/>
        <end position="157"/>
    </location>
</feature>
<proteinExistence type="predicted"/>
<feature type="transmembrane region" description="Helical" evidence="1">
    <location>
        <begin position="37"/>
        <end position="58"/>
    </location>
</feature>
<keyword evidence="3" id="KW-1185">Reference proteome</keyword>
<keyword evidence="1" id="KW-0812">Transmembrane</keyword>
<comment type="caution">
    <text evidence="2">The sequence shown here is derived from an EMBL/GenBank/DDBJ whole genome shotgun (WGS) entry which is preliminary data.</text>
</comment>
<evidence type="ECO:0000256" key="1">
    <source>
        <dbReference type="SAM" id="Phobius"/>
    </source>
</evidence>
<feature type="transmembrane region" description="Helical" evidence="1">
    <location>
        <begin position="95"/>
        <end position="116"/>
    </location>
</feature>
<gene>
    <name evidence="2" type="ORF">SE18_23655</name>
</gene>
<reference evidence="2 3" key="1">
    <citation type="submission" date="2015-07" db="EMBL/GenBank/DDBJ databases">
        <title>Whole genome sequence of Herpetosiphon geysericola DSM 7119.</title>
        <authorList>
            <person name="Hemp J."/>
            <person name="Ward L.M."/>
            <person name="Pace L.A."/>
            <person name="Fischer W.W."/>
        </authorList>
    </citation>
    <scope>NUCLEOTIDE SEQUENCE [LARGE SCALE GENOMIC DNA]</scope>
    <source>
        <strain evidence="2 3">DSM 7119</strain>
    </source>
</reference>
<evidence type="ECO:0000313" key="2">
    <source>
        <dbReference type="EMBL" id="KPL80615.1"/>
    </source>
</evidence>
<accession>A0A0P6YES2</accession>
<dbReference type="RefSeq" id="WP_054536943.1">
    <property type="nucleotide sequence ID" value="NZ_LGKP01000037.1"/>
</dbReference>
<keyword evidence="1" id="KW-1133">Transmembrane helix</keyword>
<name>A0A0P6YES2_9CHLR</name>
<keyword evidence="1" id="KW-0472">Membrane</keyword>
<feature type="transmembrane region" description="Helical" evidence="1">
    <location>
        <begin position="6"/>
        <end position="25"/>
    </location>
</feature>
<organism evidence="2 3">
    <name type="scientific">Herpetosiphon geysericola</name>
    <dbReference type="NCBI Taxonomy" id="70996"/>
    <lineage>
        <taxon>Bacteria</taxon>
        <taxon>Bacillati</taxon>
        <taxon>Chloroflexota</taxon>
        <taxon>Chloroflexia</taxon>
        <taxon>Herpetosiphonales</taxon>
        <taxon>Herpetosiphonaceae</taxon>
        <taxon>Herpetosiphon</taxon>
    </lineage>
</organism>
<protein>
    <submittedName>
        <fullName evidence="2">Uncharacterized protein</fullName>
    </submittedName>
</protein>
<feature type="transmembrane region" description="Helical" evidence="1">
    <location>
        <begin position="178"/>
        <end position="203"/>
    </location>
</feature>
<dbReference type="Proteomes" id="UP000050277">
    <property type="component" value="Unassembled WGS sequence"/>
</dbReference>
<dbReference type="AlphaFoldDB" id="A0A0P6YES2"/>
<dbReference type="STRING" id="70996.SE18_23655"/>
<evidence type="ECO:0000313" key="3">
    <source>
        <dbReference type="Proteomes" id="UP000050277"/>
    </source>
</evidence>
<sequence>MTTLDPLMIRYLSIPLMLLCFIYPLYRRYRRGERGTLYLITPVIIGTILMVISTIVALPKPVTWMNHGIRVATMHTSMLYFYLMAERLSKRTLSINLQTHPVVWGTLIITCVGFIIDTQRINNLGMLMDKDSIQITYSYIASYVLSYGLMLILSVGLTYRWWQCFQQFAALEIKIRALFCIIGFLCSSVMALSVIIVSMLVLIDGEGYRQWLAWSYHGVKPATILFLILSFGIPQAAYRRLIPQWLRKRYEQYQLREIKRVHTVLMTLTPQVRRAVDLLENNRTRLMIDIIDARDLILSHSPKPCDGKIDEMYWILAMYPTAPIDASGPATPALNTHPIDYIMQFARVIRRWQRQRLMTHQS</sequence>